<evidence type="ECO:0000313" key="2">
    <source>
        <dbReference type="Proteomes" id="UP000694557"/>
    </source>
</evidence>
<dbReference type="Ensembl" id="ENSOKIT00005077588.1">
    <property type="protein sequence ID" value="ENSOKIP00005072815.1"/>
    <property type="gene ID" value="ENSOKIG00005031447.1"/>
</dbReference>
<evidence type="ECO:0008006" key="3">
    <source>
        <dbReference type="Google" id="ProtNLM"/>
    </source>
</evidence>
<protein>
    <recommendedName>
        <fullName evidence="3">NADH dehydrogenase [ubiquinone] 1 alpha subcomplex subunit 1</fullName>
    </recommendedName>
</protein>
<evidence type="ECO:0000313" key="1">
    <source>
        <dbReference type="Ensembl" id="ENSOKIP00005072815.1"/>
    </source>
</evidence>
<proteinExistence type="predicted"/>
<dbReference type="InterPro" id="IPR017384">
    <property type="entry name" value="NADH_Ub_cplx-1_asu_su-1"/>
</dbReference>
<dbReference type="AlphaFoldDB" id="A0A8C7IJZ9"/>
<dbReference type="PROSITE" id="PS51257">
    <property type="entry name" value="PROKAR_LIPOPROTEIN"/>
    <property type="match status" value="1"/>
</dbReference>
<reference evidence="1" key="2">
    <citation type="submission" date="2025-09" db="UniProtKB">
        <authorList>
            <consortium name="Ensembl"/>
        </authorList>
    </citation>
    <scope>IDENTIFICATION</scope>
</reference>
<keyword evidence="2" id="KW-1185">Reference proteome</keyword>
<name>A0A8C7IJZ9_ONCKI</name>
<organism evidence="1 2">
    <name type="scientific">Oncorhynchus kisutch</name>
    <name type="common">Coho salmon</name>
    <name type="synonym">Salmo kisutch</name>
    <dbReference type="NCBI Taxonomy" id="8019"/>
    <lineage>
        <taxon>Eukaryota</taxon>
        <taxon>Metazoa</taxon>
        <taxon>Chordata</taxon>
        <taxon>Craniata</taxon>
        <taxon>Vertebrata</taxon>
        <taxon>Euteleostomi</taxon>
        <taxon>Actinopterygii</taxon>
        <taxon>Neopterygii</taxon>
        <taxon>Teleostei</taxon>
        <taxon>Protacanthopterygii</taxon>
        <taxon>Salmoniformes</taxon>
        <taxon>Salmonidae</taxon>
        <taxon>Salmoninae</taxon>
        <taxon>Oncorhynchus</taxon>
    </lineage>
</organism>
<sequence length="62" mass="6475">MRYEILPGLGVMTACLILPGVFTAHIHTLTNGRGGGGGGGGGDRRVSGVDLYYKSKGFENIH</sequence>
<reference evidence="1" key="1">
    <citation type="submission" date="2025-08" db="UniProtKB">
        <authorList>
            <consortium name="Ensembl"/>
        </authorList>
    </citation>
    <scope>IDENTIFICATION</scope>
</reference>
<dbReference type="GeneTree" id="ENSGT01140000283662"/>
<dbReference type="Proteomes" id="UP000694557">
    <property type="component" value="Unassembled WGS sequence"/>
</dbReference>
<dbReference type="Pfam" id="PF15879">
    <property type="entry name" value="MWFE"/>
    <property type="match status" value="1"/>
</dbReference>
<accession>A0A8C7IJZ9</accession>